<sequence length="533" mass="56136">MTRRGIRRAVAVLAAAAAVALTAPFAQAGATSPDGATLSACARVRDLPGARITATEQVPAGSYTTPDGQTFTGLPAFCRVAAVTARTVRFEVWIPSGAWSGDYEAVGNGGFAGTITYAGMAQALRAGYATASTDTGHSASDTAGTWISDPVLLADWGHRSIHLMTGPAKAAIAAYRGHRPHHSYFVGGSTGGDQAMEEAEFFPRDYDGIVAMAPGMAYSHLMMSFIHTALPSERDPDAYLPPDKLALLNRAVLSACAADKAVPSDDYLTRPQDCHFDAATLLCPEDGGTSSCLTEPQVAAAEVIYASVRDPRTGRELYPGFVRGSEADPEHGSASSAGWYSVQSSGGHSLARQYAQPLFGRAVFGDPNWDWTGFDFGRDADTVGARLSPVIEATSPDLRAFAARGGKLIMTQGWSDAYNAQTLPIEYYDKVSRQLGGEARTRSFFRLFMQPGVGHVAGGPGLDGFDAMGTIRAWVERRTAPDSITAFKSSSGQTRPLCPYPQAAAYNGKGDTRVASSFHCSPVSGHAELPAGG</sequence>
<keyword evidence="3" id="KW-0479">Metal-binding</keyword>
<organism evidence="9 10">
    <name type="scientific">Actinoallomurus vinaceus</name>
    <dbReference type="NCBI Taxonomy" id="1080074"/>
    <lineage>
        <taxon>Bacteria</taxon>
        <taxon>Bacillati</taxon>
        <taxon>Actinomycetota</taxon>
        <taxon>Actinomycetes</taxon>
        <taxon>Streptosporangiales</taxon>
        <taxon>Thermomonosporaceae</taxon>
        <taxon>Actinoallomurus</taxon>
    </lineage>
</organism>
<dbReference type="Gene3D" id="3.40.50.1820">
    <property type="entry name" value="alpha/beta hydrolase"/>
    <property type="match status" value="1"/>
</dbReference>
<dbReference type="EMBL" id="BAABHK010000022">
    <property type="protein sequence ID" value="GAA4638341.1"/>
    <property type="molecule type" value="Genomic_DNA"/>
</dbReference>
<dbReference type="SUPFAM" id="SSF53474">
    <property type="entry name" value="alpha/beta-Hydrolases"/>
    <property type="match status" value="1"/>
</dbReference>
<dbReference type="PANTHER" id="PTHR33938:SF15">
    <property type="entry name" value="FERULOYL ESTERASE B-RELATED"/>
    <property type="match status" value="1"/>
</dbReference>
<evidence type="ECO:0000256" key="5">
    <source>
        <dbReference type="ARBA" id="ARBA00022801"/>
    </source>
</evidence>
<evidence type="ECO:0000313" key="9">
    <source>
        <dbReference type="EMBL" id="GAA4638341.1"/>
    </source>
</evidence>
<keyword evidence="2" id="KW-0719">Serine esterase</keyword>
<keyword evidence="10" id="KW-1185">Reference proteome</keyword>
<keyword evidence="4 8" id="KW-0732">Signal</keyword>
<dbReference type="GO" id="GO:0016787">
    <property type="term" value="F:hydrolase activity"/>
    <property type="evidence" value="ECO:0007669"/>
    <property type="project" value="UniProtKB-KW"/>
</dbReference>
<name>A0ABP8USC7_9ACTN</name>
<evidence type="ECO:0000256" key="7">
    <source>
        <dbReference type="ARBA" id="ARBA00023157"/>
    </source>
</evidence>
<dbReference type="RefSeq" id="WP_345441712.1">
    <property type="nucleotide sequence ID" value="NZ_BAABHK010000022.1"/>
</dbReference>
<dbReference type="PANTHER" id="PTHR33938">
    <property type="entry name" value="FERULOYL ESTERASE B-RELATED"/>
    <property type="match status" value="1"/>
</dbReference>
<evidence type="ECO:0000256" key="1">
    <source>
        <dbReference type="ARBA" id="ARBA00006249"/>
    </source>
</evidence>
<keyword evidence="6" id="KW-0106">Calcium</keyword>
<evidence type="ECO:0000256" key="4">
    <source>
        <dbReference type="ARBA" id="ARBA00022729"/>
    </source>
</evidence>
<comment type="caution">
    <text evidence="9">The sequence shown here is derived from an EMBL/GenBank/DDBJ whole genome shotgun (WGS) entry which is preliminary data.</text>
</comment>
<evidence type="ECO:0000256" key="8">
    <source>
        <dbReference type="SAM" id="SignalP"/>
    </source>
</evidence>
<dbReference type="Proteomes" id="UP001501442">
    <property type="component" value="Unassembled WGS sequence"/>
</dbReference>
<dbReference type="Pfam" id="PF07519">
    <property type="entry name" value="Tannase"/>
    <property type="match status" value="1"/>
</dbReference>
<evidence type="ECO:0000256" key="3">
    <source>
        <dbReference type="ARBA" id="ARBA00022723"/>
    </source>
</evidence>
<accession>A0ABP8USC7</accession>
<keyword evidence="7" id="KW-1015">Disulfide bond</keyword>
<evidence type="ECO:0000313" key="10">
    <source>
        <dbReference type="Proteomes" id="UP001501442"/>
    </source>
</evidence>
<gene>
    <name evidence="9" type="ORF">GCM10023196_095650</name>
</gene>
<reference evidence="10" key="1">
    <citation type="journal article" date="2019" name="Int. J. Syst. Evol. Microbiol.">
        <title>The Global Catalogue of Microorganisms (GCM) 10K type strain sequencing project: providing services to taxonomists for standard genome sequencing and annotation.</title>
        <authorList>
            <consortium name="The Broad Institute Genomics Platform"/>
            <consortium name="The Broad Institute Genome Sequencing Center for Infectious Disease"/>
            <person name="Wu L."/>
            <person name="Ma J."/>
        </authorList>
    </citation>
    <scope>NUCLEOTIDE SEQUENCE [LARGE SCALE GENOMIC DNA]</scope>
    <source>
        <strain evidence="10">JCM 17939</strain>
    </source>
</reference>
<keyword evidence="5 9" id="KW-0378">Hydrolase</keyword>
<feature type="signal peptide" evidence="8">
    <location>
        <begin position="1"/>
        <end position="28"/>
    </location>
</feature>
<protein>
    <submittedName>
        <fullName evidence="9">Tannase/feruloyl esterase family alpha/beta hydrolase</fullName>
    </submittedName>
</protein>
<dbReference type="InterPro" id="IPR011118">
    <property type="entry name" value="Tannase/feruloyl_esterase"/>
</dbReference>
<comment type="similarity">
    <text evidence="1">Belongs to the tannase family.</text>
</comment>
<evidence type="ECO:0000256" key="2">
    <source>
        <dbReference type="ARBA" id="ARBA00022487"/>
    </source>
</evidence>
<feature type="chain" id="PRO_5046101111" evidence="8">
    <location>
        <begin position="29"/>
        <end position="533"/>
    </location>
</feature>
<dbReference type="InterPro" id="IPR029058">
    <property type="entry name" value="AB_hydrolase_fold"/>
</dbReference>
<evidence type="ECO:0000256" key="6">
    <source>
        <dbReference type="ARBA" id="ARBA00022837"/>
    </source>
</evidence>
<proteinExistence type="inferred from homology"/>